<dbReference type="EMBL" id="BMZR01000001">
    <property type="protein sequence ID" value="GHD28712.1"/>
    <property type="molecule type" value="Genomic_DNA"/>
</dbReference>
<dbReference type="Pfam" id="PF10615">
    <property type="entry name" value="DUF2470"/>
    <property type="match status" value="1"/>
</dbReference>
<feature type="compositionally biased region" description="Acidic residues" evidence="1">
    <location>
        <begin position="346"/>
        <end position="357"/>
    </location>
</feature>
<dbReference type="Gene3D" id="3.40.50.80">
    <property type="entry name" value="Nucleotide-binding domain of ferredoxin-NADP reductase (FNR) module"/>
    <property type="match status" value="1"/>
</dbReference>
<dbReference type="RefSeq" id="WP_189582048.1">
    <property type="nucleotide sequence ID" value="NZ_BMZR01000001.1"/>
</dbReference>
<feature type="region of interest" description="Disordered" evidence="1">
    <location>
        <begin position="335"/>
        <end position="361"/>
    </location>
</feature>
<evidence type="ECO:0000313" key="3">
    <source>
        <dbReference type="EMBL" id="GHD28712.1"/>
    </source>
</evidence>
<evidence type="ECO:0000259" key="2">
    <source>
        <dbReference type="Pfam" id="PF10615"/>
    </source>
</evidence>
<reference evidence="4" key="1">
    <citation type="journal article" date="2019" name="Int. J. Syst. Evol. Microbiol.">
        <title>The Global Catalogue of Microorganisms (GCM) 10K type strain sequencing project: providing services to taxonomists for standard genome sequencing and annotation.</title>
        <authorList>
            <consortium name="The Broad Institute Genomics Platform"/>
            <consortium name="The Broad Institute Genome Sequencing Center for Infectious Disease"/>
            <person name="Wu L."/>
            <person name="Ma J."/>
        </authorList>
    </citation>
    <scope>NUCLEOTIDE SEQUENCE [LARGE SCALE GENOMIC DNA]</scope>
    <source>
        <strain evidence="4">KCTC 42280</strain>
    </source>
</reference>
<protein>
    <recommendedName>
        <fullName evidence="2">DUF2470 domain-containing protein</fullName>
    </recommendedName>
</protein>
<dbReference type="InterPro" id="IPR039261">
    <property type="entry name" value="FNR_nucleotide-bd"/>
</dbReference>
<evidence type="ECO:0000313" key="4">
    <source>
        <dbReference type="Proteomes" id="UP000610203"/>
    </source>
</evidence>
<proteinExistence type="predicted"/>
<name>A0ABQ3GNI7_9GAMM</name>
<organism evidence="3 4">
    <name type="scientific">Psychrobacter glaciei</name>
    <dbReference type="NCBI Taxonomy" id="619771"/>
    <lineage>
        <taxon>Bacteria</taxon>
        <taxon>Pseudomonadati</taxon>
        <taxon>Pseudomonadota</taxon>
        <taxon>Gammaproteobacteria</taxon>
        <taxon>Moraxellales</taxon>
        <taxon>Moraxellaceae</taxon>
        <taxon>Psychrobacter</taxon>
    </lineage>
</organism>
<sequence length="440" mass="49415">MTNQLLATTENANNQNSQYTSLNDSEIASVVAHINEEHLDELLGFLSVFTSLSTAELDRVDAQITDIYAEGITIQTRQKNSKYQPTNAQDNPLHDQIFFINFATPISQLDDLQAQYILLKQRADKKLGKKTIKLTKQVFDVQNSYNVSKNMLRLELSMPSLDDTQSNDDVQLRNTKGTTISTSVPTNEAGYAYLFDLEHNAMTNALMTDSTNDSEKENVCPARPHCYYTLRKAWQADDEIRVWVDVFLHGDTSGGNWAAALQAGETVVTKREFPEKVEHLRDGQAVLIVDETSMPTAARLLELWNNPTPPLVICVTQDADDQSYFDTVKMRSGIDNIGNDNRNTDSDSDSDTDNDCDTESRKDDHFTVLPIVTNQPNSGSDLATLIDSTLGDYLTDNPLQIDKVWGALEANTAKALRPLLRERLELSRTDVVVKVYWRHD</sequence>
<gene>
    <name evidence="3" type="ORF">GCM10016272_08290</name>
</gene>
<comment type="caution">
    <text evidence="3">The sequence shown here is derived from an EMBL/GenBank/DDBJ whole genome shotgun (WGS) entry which is preliminary data.</text>
</comment>
<feature type="domain" description="DUF2470" evidence="2">
    <location>
        <begin position="29"/>
        <end position="115"/>
    </location>
</feature>
<dbReference type="Proteomes" id="UP000610203">
    <property type="component" value="Unassembled WGS sequence"/>
</dbReference>
<dbReference type="PANTHER" id="PTHR30157">
    <property type="entry name" value="FERRIC REDUCTASE, NADPH-DEPENDENT"/>
    <property type="match status" value="1"/>
</dbReference>
<accession>A0ABQ3GNI7</accession>
<evidence type="ECO:0000256" key="1">
    <source>
        <dbReference type="SAM" id="MobiDB-lite"/>
    </source>
</evidence>
<keyword evidence="4" id="KW-1185">Reference proteome</keyword>
<dbReference type="Gene3D" id="3.20.180.10">
    <property type="entry name" value="PNP-oxidase-like"/>
    <property type="match status" value="1"/>
</dbReference>
<dbReference type="InterPro" id="IPR039374">
    <property type="entry name" value="SIP_fam"/>
</dbReference>
<dbReference type="Gene3D" id="2.40.30.10">
    <property type="entry name" value="Translation factors"/>
    <property type="match status" value="1"/>
</dbReference>
<dbReference type="PANTHER" id="PTHR30157:SF0">
    <property type="entry name" value="NADPH-DEPENDENT FERRIC-CHELATE REDUCTASE"/>
    <property type="match status" value="1"/>
</dbReference>
<dbReference type="InterPro" id="IPR037119">
    <property type="entry name" value="Haem_oxidase_HugZ-like_sf"/>
</dbReference>
<dbReference type="InterPro" id="IPR019595">
    <property type="entry name" value="DUF2470"/>
</dbReference>